<evidence type="ECO:0000313" key="1">
    <source>
        <dbReference type="EMBL" id="CCH95512.1"/>
    </source>
</evidence>
<reference evidence="1 2" key="1">
    <citation type="submission" date="2012-04" db="EMBL/GenBank/DDBJ databases">
        <authorList>
            <person name="Genoscope - CEA"/>
        </authorList>
    </citation>
    <scope>NUCLEOTIDE SEQUENCE [LARGE SCALE GENOMIC DNA]</scope>
    <source>
        <strain evidence="1 2">9432</strain>
    </source>
</reference>
<name>A0A830ZVK1_MICAE</name>
<gene>
    <name evidence="1" type="ORF">MICCA_90001</name>
</gene>
<dbReference type="AlphaFoldDB" id="A0A830ZVK1"/>
<accession>A0A830ZVK1</accession>
<protein>
    <submittedName>
        <fullName evidence="1">Uncharacterized protein</fullName>
    </submittedName>
</protein>
<dbReference type="Proteomes" id="UP000005806">
    <property type="component" value="Unassembled WGS sequence"/>
</dbReference>
<comment type="caution">
    <text evidence="1">The sequence shown here is derived from an EMBL/GenBank/DDBJ whole genome shotgun (WGS) entry which is preliminary data.</text>
</comment>
<organism evidence="1 2">
    <name type="scientific">Microcystis aeruginosa PCC 9432</name>
    <dbReference type="NCBI Taxonomy" id="1160280"/>
    <lineage>
        <taxon>Bacteria</taxon>
        <taxon>Bacillati</taxon>
        <taxon>Cyanobacteriota</taxon>
        <taxon>Cyanophyceae</taxon>
        <taxon>Oscillatoriophycideae</taxon>
        <taxon>Chroococcales</taxon>
        <taxon>Microcystaceae</taxon>
        <taxon>Microcystis</taxon>
    </lineage>
</organism>
<evidence type="ECO:0000313" key="2">
    <source>
        <dbReference type="Proteomes" id="UP000005806"/>
    </source>
</evidence>
<dbReference type="EMBL" id="CAIH01000428">
    <property type="protein sequence ID" value="CCH95512.1"/>
    <property type="molecule type" value="Genomic_DNA"/>
</dbReference>
<sequence>MIIAQEKPTIATVTKTPVTLEAYRAIAETSQERFDILTAVNGR</sequence>
<proteinExistence type="predicted"/>